<evidence type="ECO:0000313" key="9">
    <source>
        <dbReference type="EMBL" id="MCG4747922.1"/>
    </source>
</evidence>
<dbReference type="PANTHER" id="PTHR11113">
    <property type="entry name" value="N-ACETYLGLUCOSAMINE-6-PHOSPHATE DEACETYLASE"/>
    <property type="match status" value="1"/>
</dbReference>
<dbReference type="InterPro" id="IPR032466">
    <property type="entry name" value="Metal_Hydrolase"/>
</dbReference>
<dbReference type="EMBL" id="JAKNGE010000030">
    <property type="protein sequence ID" value="MCG4747922.1"/>
    <property type="molecule type" value="Genomic_DNA"/>
</dbReference>
<evidence type="ECO:0000256" key="4">
    <source>
        <dbReference type="ARBA" id="ARBA00023211"/>
    </source>
</evidence>
<dbReference type="CDD" id="cd01295">
    <property type="entry name" value="AdeC"/>
    <property type="match status" value="1"/>
</dbReference>
<comment type="catalytic activity">
    <reaction evidence="5 6">
        <text>adenine + H2O + H(+) = hypoxanthine + NH4(+)</text>
        <dbReference type="Rhea" id="RHEA:23688"/>
        <dbReference type="ChEBI" id="CHEBI:15377"/>
        <dbReference type="ChEBI" id="CHEBI:15378"/>
        <dbReference type="ChEBI" id="CHEBI:16708"/>
        <dbReference type="ChEBI" id="CHEBI:17368"/>
        <dbReference type="ChEBI" id="CHEBI:28938"/>
        <dbReference type="EC" id="3.5.4.2"/>
    </reaction>
</comment>
<feature type="domain" description="Adenine deaminase C-terminal" evidence="8">
    <location>
        <begin position="407"/>
        <end position="576"/>
    </location>
</feature>
<dbReference type="InterPro" id="IPR006680">
    <property type="entry name" value="Amidohydro-rel"/>
</dbReference>
<dbReference type="Proteomes" id="UP000669239">
    <property type="component" value="Unassembled WGS sequence"/>
</dbReference>
<dbReference type="InterPro" id="IPR011059">
    <property type="entry name" value="Metal-dep_hydrolase_composite"/>
</dbReference>
<dbReference type="InterPro" id="IPR006679">
    <property type="entry name" value="Adenine_deam"/>
</dbReference>
<dbReference type="Pfam" id="PF01979">
    <property type="entry name" value="Amidohydro_1"/>
    <property type="match status" value="1"/>
</dbReference>
<evidence type="ECO:0000313" key="11">
    <source>
        <dbReference type="Proteomes" id="UP000669239"/>
    </source>
</evidence>
<dbReference type="Gene3D" id="3.20.20.140">
    <property type="entry name" value="Metal-dependent hydrolases"/>
    <property type="match status" value="1"/>
</dbReference>
<keyword evidence="3 6" id="KW-0378">Hydrolase</keyword>
<dbReference type="AlphaFoldDB" id="A0AAX1SE76"/>
<organism evidence="9 12">
    <name type="scientific">Enterocloster aldenensis</name>
    <dbReference type="NCBI Taxonomy" id="358742"/>
    <lineage>
        <taxon>Bacteria</taxon>
        <taxon>Bacillati</taxon>
        <taxon>Bacillota</taxon>
        <taxon>Clostridia</taxon>
        <taxon>Lachnospirales</taxon>
        <taxon>Lachnospiraceae</taxon>
        <taxon>Enterocloster</taxon>
    </lineage>
</organism>
<dbReference type="EMBL" id="JAAITT010000041">
    <property type="protein sequence ID" value="NSJ51456.1"/>
    <property type="molecule type" value="Genomic_DNA"/>
</dbReference>
<evidence type="ECO:0000256" key="5">
    <source>
        <dbReference type="ARBA" id="ARBA00047720"/>
    </source>
</evidence>
<evidence type="ECO:0000256" key="2">
    <source>
        <dbReference type="ARBA" id="ARBA00012782"/>
    </source>
</evidence>
<name>A0AAX1SE76_9FIRM</name>
<dbReference type="SUPFAM" id="SSF51338">
    <property type="entry name" value="Composite domain of metallo-dependent hydrolases"/>
    <property type="match status" value="1"/>
</dbReference>
<sequence>MQRFGNLKKMMDVSSGRKKASLVLKHGTIVNVFTEKTEVADIAIEDGYIAGIGEYDGEENVDMTGRYICPGFIDGHIHLESSMVSPPEFEKAVLPHGTTAVIADPHEIGNVSGCQGIDYMLEATAGLDLDVFIMMPSCVPSTGLDESGAVLGAADIKPYYDNPRILGLAEVMDSVGVVGGMEDLLDKIGEAAHRDKVIDGHAPFLGGKGLNAYVCAGVLSDHECSDISEALEKLGRGQWIMIREGTAARNLEALMPLFEAPYYERCMLVTDDKHPGDLISMGHIDYIIRKAVSLGADPIKAIKMGSYNAARYFGLKDRGAVMPGMRADLAVLEDLVDFRVTGVYKGGALAAENGRCLHEKPDRSRELEQAYPAVFDSFHMDEVTLSDIAYEKRGNMQRVIQFKPHELLTEERIVPWQGHTEGMAPGVSLKADIVKAAVFERHLHTGHKGIGFIGGYGLKNGAVATSVAHDSHNLIVIGTNDNDMVLAANTVIRNKGGLAVAVDGRVAGELALPIGGIMTRASVHEVEEQLENLKQKTLELGIGADIDAFMTLAFVSLPVIPKLRINTYGVIDVERQEVVEASF</sequence>
<evidence type="ECO:0000256" key="3">
    <source>
        <dbReference type="ARBA" id="ARBA00022801"/>
    </source>
</evidence>
<evidence type="ECO:0000256" key="1">
    <source>
        <dbReference type="ARBA" id="ARBA00006773"/>
    </source>
</evidence>
<dbReference type="GO" id="GO:0006146">
    <property type="term" value="P:adenine catabolic process"/>
    <property type="evidence" value="ECO:0007669"/>
    <property type="project" value="InterPro"/>
</dbReference>
<dbReference type="HAMAP" id="MF_01518">
    <property type="entry name" value="Adenine_deamin"/>
    <property type="match status" value="1"/>
</dbReference>
<evidence type="ECO:0000313" key="10">
    <source>
        <dbReference type="EMBL" id="NSJ51456.1"/>
    </source>
</evidence>
<dbReference type="SUPFAM" id="SSF51556">
    <property type="entry name" value="Metallo-dependent hydrolases"/>
    <property type="match status" value="1"/>
</dbReference>
<comment type="similarity">
    <text evidence="1 6">Belongs to the metallo-dependent hydrolases superfamily. Adenine deaminase family.</text>
</comment>
<reference evidence="9" key="3">
    <citation type="submission" date="2022-01" db="EMBL/GenBank/DDBJ databases">
        <title>Collection of gut derived symbiotic bacterial strains cultured from healthy donors.</title>
        <authorList>
            <person name="Lin H."/>
            <person name="Kohout C."/>
            <person name="Waligurski E."/>
            <person name="Pamer E.G."/>
        </authorList>
    </citation>
    <scope>NUCLEOTIDE SEQUENCE</scope>
    <source>
        <strain evidence="9">DFI.6.55</strain>
    </source>
</reference>
<keyword evidence="4 6" id="KW-0464">Manganese</keyword>
<evidence type="ECO:0000259" key="7">
    <source>
        <dbReference type="Pfam" id="PF01979"/>
    </source>
</evidence>
<dbReference type="GO" id="GO:0000034">
    <property type="term" value="F:adenine deaminase activity"/>
    <property type="evidence" value="ECO:0007669"/>
    <property type="project" value="UniProtKB-UniRule"/>
</dbReference>
<feature type="domain" description="Amidohydrolase-related" evidence="7">
    <location>
        <begin position="67"/>
        <end position="347"/>
    </location>
</feature>
<dbReference type="Gene3D" id="2.30.40.10">
    <property type="entry name" value="Urease, subunit C, domain 1"/>
    <property type="match status" value="1"/>
</dbReference>
<dbReference type="NCBIfam" id="TIGR01178">
    <property type="entry name" value="ade"/>
    <property type="match status" value="1"/>
</dbReference>
<keyword evidence="11" id="KW-1185">Reference proteome</keyword>
<proteinExistence type="inferred from homology"/>
<protein>
    <recommendedName>
        <fullName evidence="2 6">Adenine deaminase</fullName>
        <shortName evidence="6">Adenase</shortName>
        <shortName evidence="6">Adenine aminase</shortName>
        <ecNumber evidence="2 6">3.5.4.2</ecNumber>
    </recommendedName>
</protein>
<reference evidence="10 11" key="1">
    <citation type="journal article" date="2020" name="Cell Host Microbe">
        <title>Functional and Genomic Variation between Human-Derived Isolates of Lachnospiraceae Reveals Inter- and Intra-Species Diversity.</title>
        <authorList>
            <person name="Sorbara M.T."/>
            <person name="Littmann E.R."/>
            <person name="Fontana E."/>
            <person name="Moody T.U."/>
            <person name="Kohout C.E."/>
            <person name="Gjonbalaj M."/>
            <person name="Eaton V."/>
            <person name="Seok R."/>
            <person name="Leiner I.M."/>
            <person name="Pamer E.G."/>
        </authorList>
    </citation>
    <scope>NUCLEOTIDE SEQUENCE [LARGE SCALE GENOMIC DNA]</scope>
    <source>
        <strain evidence="10 11">MSK.1.17</strain>
    </source>
</reference>
<dbReference type="InterPro" id="IPR026912">
    <property type="entry name" value="Adenine_deam_C"/>
</dbReference>
<evidence type="ECO:0000259" key="8">
    <source>
        <dbReference type="Pfam" id="PF13382"/>
    </source>
</evidence>
<comment type="cofactor">
    <cofactor evidence="6">
        <name>Mn(2+)</name>
        <dbReference type="ChEBI" id="CHEBI:29035"/>
    </cofactor>
</comment>
<evidence type="ECO:0000256" key="6">
    <source>
        <dbReference type="HAMAP-Rule" id="MF_01518"/>
    </source>
</evidence>
<dbReference type="EC" id="3.5.4.2" evidence="2 6"/>
<accession>A0AAX1SE76</accession>
<comment type="caution">
    <text evidence="9">The sequence shown here is derived from an EMBL/GenBank/DDBJ whole genome shotgun (WGS) entry which is preliminary data.</text>
</comment>
<dbReference type="Proteomes" id="UP001299608">
    <property type="component" value="Unassembled WGS sequence"/>
</dbReference>
<dbReference type="Pfam" id="PF13382">
    <property type="entry name" value="Adenine_deam_C"/>
    <property type="match status" value="1"/>
</dbReference>
<gene>
    <name evidence="6 9" type="primary">ade</name>
    <name evidence="10" type="ORF">G5B36_22490</name>
    <name evidence="9" type="ORF">L0N08_21080</name>
</gene>
<dbReference type="PANTHER" id="PTHR11113:SF2">
    <property type="entry name" value="ADENINE DEAMINASE"/>
    <property type="match status" value="1"/>
</dbReference>
<evidence type="ECO:0000313" key="12">
    <source>
        <dbReference type="Proteomes" id="UP001299608"/>
    </source>
</evidence>
<reference evidence="10" key="2">
    <citation type="submission" date="2020-02" db="EMBL/GenBank/DDBJ databases">
        <authorList>
            <person name="Littmann E."/>
            <person name="Sorbara M."/>
        </authorList>
    </citation>
    <scope>NUCLEOTIDE SEQUENCE</scope>
    <source>
        <strain evidence="10">MSK.1.17</strain>
    </source>
</reference>